<dbReference type="GO" id="GO:0003676">
    <property type="term" value="F:nucleic acid binding"/>
    <property type="evidence" value="ECO:0007669"/>
    <property type="project" value="InterPro"/>
</dbReference>
<dbReference type="PANTHER" id="PTHR23022:SF135">
    <property type="entry name" value="SI:DKEY-77F5.3"/>
    <property type="match status" value="1"/>
</dbReference>
<dbReference type="GeneTree" id="ENSGT01120000271870"/>
<reference evidence="1" key="3">
    <citation type="submission" date="2025-09" db="UniProtKB">
        <authorList>
            <consortium name="Ensembl"/>
        </authorList>
    </citation>
    <scope>IDENTIFICATION</scope>
</reference>
<dbReference type="Gene3D" id="3.30.420.10">
    <property type="entry name" value="Ribonuclease H-like superfamily/Ribonuclease H"/>
    <property type="match status" value="1"/>
</dbReference>
<keyword evidence="2" id="KW-1185">Reference proteome</keyword>
<dbReference type="Ensembl" id="ENSDCDT00010004389.1">
    <property type="protein sequence ID" value="ENSDCDP00010004235.1"/>
    <property type="gene ID" value="ENSDCDG00010001879.1"/>
</dbReference>
<dbReference type="InterPro" id="IPR052338">
    <property type="entry name" value="Transposase_5"/>
</dbReference>
<reference evidence="1" key="2">
    <citation type="submission" date="2025-08" db="UniProtKB">
        <authorList>
            <consortium name="Ensembl"/>
        </authorList>
    </citation>
    <scope>IDENTIFICATION</scope>
</reference>
<dbReference type="InterPro" id="IPR036397">
    <property type="entry name" value="RNaseH_sf"/>
</dbReference>
<proteinExistence type="predicted"/>
<reference evidence="1 2" key="1">
    <citation type="submission" date="2020-06" db="EMBL/GenBank/DDBJ databases">
        <authorList>
            <consortium name="Wellcome Sanger Institute Data Sharing"/>
        </authorList>
    </citation>
    <scope>NUCLEOTIDE SEQUENCE [LARGE SCALE GENOMIC DNA]</scope>
</reference>
<evidence type="ECO:0000313" key="1">
    <source>
        <dbReference type="Ensembl" id="ENSDCDP00010004235.1"/>
    </source>
</evidence>
<accession>A0AAY4A883</accession>
<sequence>MRNKIVWSDETKTELFGVNGWCHISRKPDTTHHQANTIPTVSHCGGSIMLWGCFSVPGTGRLVRIEGTMTAAMYRDFLYENLLPSSLELELGQRFFNLQQDNDPKHTAKISKMWLRTTLNVLGRPSQNLNPIENLRQDLKTAIHKCCPSNLAELELFFIEEFQSLGAVVA</sequence>
<name>A0AAY4A883_9TELE</name>
<protein>
    <recommendedName>
        <fullName evidence="3">Transposase</fullName>
    </recommendedName>
</protein>
<organism evidence="1 2">
    <name type="scientific">Denticeps clupeoides</name>
    <name type="common">denticle herring</name>
    <dbReference type="NCBI Taxonomy" id="299321"/>
    <lineage>
        <taxon>Eukaryota</taxon>
        <taxon>Metazoa</taxon>
        <taxon>Chordata</taxon>
        <taxon>Craniata</taxon>
        <taxon>Vertebrata</taxon>
        <taxon>Euteleostomi</taxon>
        <taxon>Actinopterygii</taxon>
        <taxon>Neopterygii</taxon>
        <taxon>Teleostei</taxon>
        <taxon>Clupei</taxon>
        <taxon>Clupeiformes</taxon>
        <taxon>Denticipitoidei</taxon>
        <taxon>Denticipitidae</taxon>
        <taxon>Denticeps</taxon>
    </lineage>
</organism>
<evidence type="ECO:0008006" key="3">
    <source>
        <dbReference type="Google" id="ProtNLM"/>
    </source>
</evidence>
<dbReference type="AlphaFoldDB" id="A0AAY4A883"/>
<dbReference type="Proteomes" id="UP000694580">
    <property type="component" value="Chromosome 2"/>
</dbReference>
<dbReference type="PANTHER" id="PTHR23022">
    <property type="entry name" value="TRANSPOSABLE ELEMENT-RELATED"/>
    <property type="match status" value="1"/>
</dbReference>
<evidence type="ECO:0000313" key="2">
    <source>
        <dbReference type="Proteomes" id="UP000694580"/>
    </source>
</evidence>